<dbReference type="AlphaFoldDB" id="A0A1T2X7C9"/>
<accession>A0A1T2X7C9</accession>
<evidence type="ECO:0000256" key="3">
    <source>
        <dbReference type="ARBA" id="ARBA00022676"/>
    </source>
</evidence>
<comment type="subcellular location">
    <subcellularLocation>
        <location evidence="1">Membrane</location>
    </subcellularLocation>
</comment>
<dbReference type="PANTHER" id="PTHR43025">
    <property type="entry name" value="MONOGALACTOSYLDIACYLGLYCEROL SYNTHASE"/>
    <property type="match status" value="1"/>
</dbReference>
<keyword evidence="8" id="KW-1185">Reference proteome</keyword>
<dbReference type="PANTHER" id="PTHR43025:SF3">
    <property type="entry name" value="MONOGALACTOSYLDIACYLGLYCEROL SYNTHASE 1, CHLOROPLASTIC"/>
    <property type="match status" value="1"/>
</dbReference>
<dbReference type="Proteomes" id="UP000190188">
    <property type="component" value="Unassembled WGS sequence"/>
</dbReference>
<evidence type="ECO:0000256" key="4">
    <source>
        <dbReference type="ARBA" id="ARBA00022679"/>
    </source>
</evidence>
<protein>
    <submittedName>
        <fullName evidence="7">Galactosyldiacylglycerol synthase</fullName>
    </submittedName>
</protein>
<dbReference type="Gene3D" id="3.40.50.2000">
    <property type="entry name" value="Glycogen Phosphorylase B"/>
    <property type="match status" value="1"/>
</dbReference>
<dbReference type="OrthoDB" id="9815663at2"/>
<comment type="caution">
    <text evidence="7">The sequence shown here is derived from an EMBL/GenBank/DDBJ whole genome shotgun (WGS) entry which is preliminary data.</text>
</comment>
<dbReference type="EMBL" id="MSZX01000008">
    <property type="protein sequence ID" value="OPA75791.1"/>
    <property type="molecule type" value="Genomic_DNA"/>
</dbReference>
<feature type="domain" description="Diacylglycerol glucosyltransferase N-terminal" evidence="6">
    <location>
        <begin position="24"/>
        <end position="189"/>
    </location>
</feature>
<name>A0A1T2X7C9_9BACL</name>
<evidence type="ECO:0000259" key="5">
    <source>
        <dbReference type="Pfam" id="PF04101"/>
    </source>
</evidence>
<dbReference type="SUPFAM" id="SSF53756">
    <property type="entry name" value="UDP-Glycosyltransferase/glycogen phosphorylase"/>
    <property type="match status" value="1"/>
</dbReference>
<dbReference type="GO" id="GO:0009247">
    <property type="term" value="P:glycolipid biosynthetic process"/>
    <property type="evidence" value="ECO:0007669"/>
    <property type="project" value="InterPro"/>
</dbReference>
<reference evidence="7 8" key="1">
    <citation type="submission" date="2017-01" db="EMBL/GenBank/DDBJ databases">
        <title>Genome analysis of Paenibacillus selenitrireducens ES3-24.</title>
        <authorList>
            <person name="Xu D."/>
            <person name="Yao R."/>
            <person name="Zheng S."/>
        </authorList>
    </citation>
    <scope>NUCLEOTIDE SEQUENCE [LARGE SCALE GENOMIC DNA]</scope>
    <source>
        <strain evidence="7 8">ES3-24</strain>
    </source>
</reference>
<evidence type="ECO:0000313" key="8">
    <source>
        <dbReference type="Proteomes" id="UP000190188"/>
    </source>
</evidence>
<evidence type="ECO:0000256" key="1">
    <source>
        <dbReference type="ARBA" id="ARBA00004370"/>
    </source>
</evidence>
<evidence type="ECO:0000259" key="6">
    <source>
        <dbReference type="Pfam" id="PF06925"/>
    </source>
</evidence>
<keyword evidence="3" id="KW-0328">Glycosyltransferase</keyword>
<dbReference type="InterPro" id="IPR007235">
    <property type="entry name" value="Glyco_trans_28_C"/>
</dbReference>
<proteinExistence type="inferred from homology"/>
<dbReference type="RefSeq" id="WP_078501126.1">
    <property type="nucleotide sequence ID" value="NZ_MSZX01000008.1"/>
</dbReference>
<dbReference type="Pfam" id="PF04101">
    <property type="entry name" value="Glyco_tran_28_C"/>
    <property type="match status" value="1"/>
</dbReference>
<dbReference type="GO" id="GO:0016020">
    <property type="term" value="C:membrane"/>
    <property type="evidence" value="ECO:0007669"/>
    <property type="project" value="UniProtKB-SubCell"/>
</dbReference>
<sequence>MITNLAARKPSRILILSGPLGHGHLQTAKSILEASQLIRSKIDVDIVDYMEIASPHLHQVGAFCYAQWVRAFPSMYGYLYKKTRRENFMIKEVKRVRESSLRALKRLIEEKQPSVIVSTFPQAAVAVSKLKMRGEIDCPTATIITDYTDHSYWINPGTDRYLVGSHRVEKSLMQLGIARSSIEVTGIPVRPKFYKSYDRDHLRHKFQLDTSKLTVLLMGGGWGLIPDNVLRWMQHEEWKDRVQFVVICGANERLRHKLQGIADHSAVSITVLGYVEQIHEWMACADLMMTKPGGISTSEALTLQLPLLLYKALPGQEEDNVQELVKTGMAVYAPTDLELERQFTQMLAEPSRLWEMRQRAKSLRRHSPYHALSAILTLEEAAHISVEMYQPQAMPVHLWS</sequence>
<comment type="similarity">
    <text evidence="2">Belongs to the glycosyltransferase 28 family.</text>
</comment>
<evidence type="ECO:0000256" key="2">
    <source>
        <dbReference type="ARBA" id="ARBA00006962"/>
    </source>
</evidence>
<keyword evidence="4" id="KW-0808">Transferase</keyword>
<dbReference type="Pfam" id="PF06925">
    <property type="entry name" value="MGDG_synth"/>
    <property type="match status" value="1"/>
</dbReference>
<gene>
    <name evidence="7" type="ORF">BVG16_20920</name>
</gene>
<dbReference type="GO" id="GO:0016758">
    <property type="term" value="F:hexosyltransferase activity"/>
    <property type="evidence" value="ECO:0007669"/>
    <property type="project" value="InterPro"/>
</dbReference>
<dbReference type="InterPro" id="IPR050519">
    <property type="entry name" value="Glycosyltransf_28_UgtP"/>
</dbReference>
<dbReference type="InterPro" id="IPR009695">
    <property type="entry name" value="Diacylglyc_glucosyltr_N"/>
</dbReference>
<organism evidence="7 8">
    <name type="scientific">Paenibacillus selenitireducens</name>
    <dbReference type="NCBI Taxonomy" id="1324314"/>
    <lineage>
        <taxon>Bacteria</taxon>
        <taxon>Bacillati</taxon>
        <taxon>Bacillota</taxon>
        <taxon>Bacilli</taxon>
        <taxon>Bacillales</taxon>
        <taxon>Paenibacillaceae</taxon>
        <taxon>Paenibacillus</taxon>
    </lineage>
</organism>
<evidence type="ECO:0000313" key="7">
    <source>
        <dbReference type="EMBL" id="OPA75791.1"/>
    </source>
</evidence>
<feature type="domain" description="Glycosyl transferase family 28 C-terminal" evidence="5">
    <location>
        <begin position="238"/>
        <end position="361"/>
    </location>
</feature>
<dbReference type="STRING" id="1324314.BVG16_20920"/>